<dbReference type="EMBL" id="FOLH01000005">
    <property type="protein sequence ID" value="SFC38815.1"/>
    <property type="molecule type" value="Genomic_DNA"/>
</dbReference>
<dbReference type="OrthoDB" id="6364600at2"/>
<proteinExistence type="predicted"/>
<dbReference type="STRING" id="1122252.SAMN05660443_2469"/>
<feature type="signal peptide" evidence="1">
    <location>
        <begin position="1"/>
        <end position="21"/>
    </location>
</feature>
<evidence type="ECO:0000256" key="1">
    <source>
        <dbReference type="SAM" id="SignalP"/>
    </source>
</evidence>
<feature type="chain" id="PRO_5011640943" description="Outer membrane protein beta-barrel domain-containing protein" evidence="1">
    <location>
        <begin position="22"/>
        <end position="190"/>
    </location>
</feature>
<keyword evidence="3" id="KW-1185">Reference proteome</keyword>
<gene>
    <name evidence="2" type="ORF">SAMN05660443_2469</name>
</gene>
<dbReference type="AlphaFoldDB" id="A0A1I1IRG0"/>
<evidence type="ECO:0008006" key="4">
    <source>
        <dbReference type="Google" id="ProtNLM"/>
    </source>
</evidence>
<evidence type="ECO:0000313" key="2">
    <source>
        <dbReference type="EMBL" id="SFC38815.1"/>
    </source>
</evidence>
<accession>A0A1I1IRG0</accession>
<evidence type="ECO:0000313" key="3">
    <source>
        <dbReference type="Proteomes" id="UP000199058"/>
    </source>
</evidence>
<keyword evidence="1" id="KW-0732">Signal</keyword>
<organism evidence="2 3">
    <name type="scientific">Marinospirillum celere</name>
    <dbReference type="NCBI Taxonomy" id="1122252"/>
    <lineage>
        <taxon>Bacteria</taxon>
        <taxon>Pseudomonadati</taxon>
        <taxon>Pseudomonadota</taxon>
        <taxon>Gammaproteobacteria</taxon>
        <taxon>Oceanospirillales</taxon>
        <taxon>Oceanospirillaceae</taxon>
        <taxon>Marinospirillum</taxon>
    </lineage>
</organism>
<name>A0A1I1IRG0_9GAMM</name>
<sequence length="190" mass="20389">MKKQLTLVAVASLLMASHSFAQTPSYNYVEGGLALYPGATDADQTFIGPTGRGAMELEELTGIDNLFAYGGLTYLTDDFDYTNFHAGIGYAHFLDAQTSVWGGGNIEYQKLSFSGFSSSDTSIALRGGIRHQLNQDLEVGGGLRLVTGDWDYLGLSGTARYQLQDNLYALAEVDIWDGDVGVIGGVGMTF</sequence>
<dbReference type="Proteomes" id="UP000199058">
    <property type="component" value="Unassembled WGS sequence"/>
</dbReference>
<dbReference type="RefSeq" id="WP_091964174.1">
    <property type="nucleotide sequence ID" value="NZ_FOLH01000005.1"/>
</dbReference>
<protein>
    <recommendedName>
        <fullName evidence="4">Outer membrane protein beta-barrel domain-containing protein</fullName>
    </recommendedName>
</protein>
<reference evidence="2 3" key="1">
    <citation type="submission" date="2016-10" db="EMBL/GenBank/DDBJ databases">
        <authorList>
            <person name="de Groot N.N."/>
        </authorList>
    </citation>
    <scope>NUCLEOTIDE SEQUENCE [LARGE SCALE GENOMIC DNA]</scope>
    <source>
        <strain evidence="2 3">DSM 18438</strain>
    </source>
</reference>